<reference evidence="1 2" key="1">
    <citation type="journal article" date="2014" name="Curr. Biol.">
        <title>The genome of the clonal raider ant Cerapachys biroi.</title>
        <authorList>
            <person name="Oxley P.R."/>
            <person name="Ji L."/>
            <person name="Fetter-Pruneda I."/>
            <person name="McKenzie S.K."/>
            <person name="Li C."/>
            <person name="Hu H."/>
            <person name="Zhang G."/>
            <person name="Kronauer D.J."/>
        </authorList>
    </citation>
    <scope>NUCLEOTIDE SEQUENCE [LARGE SCALE GENOMIC DNA]</scope>
</reference>
<keyword evidence="2" id="KW-1185">Reference proteome</keyword>
<protein>
    <submittedName>
        <fullName evidence="1">Uncharacterized protein</fullName>
    </submittedName>
</protein>
<gene>
    <name evidence="1" type="ORF">X777_16437</name>
</gene>
<proteinExistence type="predicted"/>
<dbReference type="Gene3D" id="2.60.40.1730">
    <property type="entry name" value="tricorn interacting facor f3 domain"/>
    <property type="match status" value="1"/>
</dbReference>
<sequence length="101" mass="11635">MLYFLRGECKIDIEIFEPTSNIRLHSPEPERTEELIKYDAIKLIMKNNSADELTKADEYTPRTIGYSGEENILNLCFNQQLSPGNYSLSISYETNIINIKA</sequence>
<dbReference type="OrthoDB" id="10031169at2759"/>
<dbReference type="AlphaFoldDB" id="A0A026X432"/>
<name>A0A026X432_OOCBI</name>
<evidence type="ECO:0000313" key="2">
    <source>
        <dbReference type="Proteomes" id="UP000053097"/>
    </source>
</evidence>
<dbReference type="EMBL" id="KK107015">
    <property type="protein sequence ID" value="EZA62863.1"/>
    <property type="molecule type" value="Genomic_DNA"/>
</dbReference>
<organism evidence="1 2">
    <name type="scientific">Ooceraea biroi</name>
    <name type="common">Clonal raider ant</name>
    <name type="synonym">Cerapachys biroi</name>
    <dbReference type="NCBI Taxonomy" id="2015173"/>
    <lineage>
        <taxon>Eukaryota</taxon>
        <taxon>Metazoa</taxon>
        <taxon>Ecdysozoa</taxon>
        <taxon>Arthropoda</taxon>
        <taxon>Hexapoda</taxon>
        <taxon>Insecta</taxon>
        <taxon>Pterygota</taxon>
        <taxon>Neoptera</taxon>
        <taxon>Endopterygota</taxon>
        <taxon>Hymenoptera</taxon>
        <taxon>Apocrita</taxon>
        <taxon>Aculeata</taxon>
        <taxon>Formicoidea</taxon>
        <taxon>Formicidae</taxon>
        <taxon>Dorylinae</taxon>
        <taxon>Ooceraea</taxon>
    </lineage>
</organism>
<dbReference type="InterPro" id="IPR042097">
    <property type="entry name" value="Aminopeptidase_N-like_N_sf"/>
</dbReference>
<accession>A0A026X432</accession>
<evidence type="ECO:0000313" key="1">
    <source>
        <dbReference type="EMBL" id="EZA62863.1"/>
    </source>
</evidence>
<dbReference type="Proteomes" id="UP000053097">
    <property type="component" value="Unassembled WGS sequence"/>
</dbReference>